<dbReference type="Proteomes" id="UP000830198">
    <property type="component" value="Chromosome"/>
</dbReference>
<proteinExistence type="predicted"/>
<dbReference type="EMBL" id="CP095855">
    <property type="protein sequence ID" value="UPK68076.1"/>
    <property type="molecule type" value="Genomic_DNA"/>
</dbReference>
<feature type="region of interest" description="Disordered" evidence="1">
    <location>
        <begin position="196"/>
        <end position="217"/>
    </location>
</feature>
<evidence type="ECO:0000313" key="2">
    <source>
        <dbReference type="EMBL" id="UPK68076.1"/>
    </source>
</evidence>
<sequence>MQIELKRIAFSEQLSEETLAFSADVYINGYKAGYASNNGHGGSTDYRSYDEKGRSLINEAEKYCKSLPPEVSEDIVIDGKPMVTEMTLEYFIDNLIQKHVENKALKAFNQKIDKYAKNGIVYGIENVEFGTVKFAHRSIEELLNKPEGQELLKRTIINSVLPELHANPGYKILNKNIPQDIIDSAILHGKNAQLIKQKKREIKPPDKPGKQRSAKRK</sequence>
<keyword evidence="3" id="KW-1185">Reference proteome</keyword>
<reference evidence="2 3" key="1">
    <citation type="submission" date="2022-04" db="EMBL/GenBank/DDBJ databases">
        <title>The arsenic-methylating capacity of Chitinophaga filiformis YT5 during chitin decomposition.</title>
        <authorList>
            <person name="Chen G."/>
            <person name="Liang Y."/>
        </authorList>
    </citation>
    <scope>NUCLEOTIDE SEQUENCE [LARGE SCALE GENOMIC DNA]</scope>
    <source>
        <strain evidence="2 3">YT5</strain>
    </source>
</reference>
<organism evidence="2 3">
    <name type="scientific">Chitinophaga filiformis</name>
    <name type="common">Myxococcus filiformis</name>
    <name type="synonym">Flexibacter filiformis</name>
    <dbReference type="NCBI Taxonomy" id="104663"/>
    <lineage>
        <taxon>Bacteria</taxon>
        <taxon>Pseudomonadati</taxon>
        <taxon>Bacteroidota</taxon>
        <taxon>Chitinophagia</taxon>
        <taxon>Chitinophagales</taxon>
        <taxon>Chitinophagaceae</taxon>
        <taxon>Chitinophaga</taxon>
    </lineage>
</organism>
<evidence type="ECO:0000256" key="1">
    <source>
        <dbReference type="SAM" id="MobiDB-lite"/>
    </source>
</evidence>
<accession>A0ABY4HWB0</accession>
<dbReference type="RefSeq" id="WP_247810417.1">
    <property type="nucleotide sequence ID" value="NZ_CP095855.1"/>
</dbReference>
<gene>
    <name evidence="2" type="ORF">MYF79_24290</name>
</gene>
<evidence type="ECO:0000313" key="3">
    <source>
        <dbReference type="Proteomes" id="UP000830198"/>
    </source>
</evidence>
<name>A0ABY4HWB0_CHIFI</name>
<protein>
    <submittedName>
        <fullName evidence="2">Uncharacterized protein</fullName>
    </submittedName>
</protein>